<organism evidence="1 2">
    <name type="scientific">Cervus elaphus hippelaphus</name>
    <name type="common">European red deer</name>
    <dbReference type="NCBI Taxonomy" id="46360"/>
    <lineage>
        <taxon>Eukaryota</taxon>
        <taxon>Metazoa</taxon>
        <taxon>Chordata</taxon>
        <taxon>Craniata</taxon>
        <taxon>Vertebrata</taxon>
        <taxon>Euteleostomi</taxon>
        <taxon>Mammalia</taxon>
        <taxon>Eutheria</taxon>
        <taxon>Laurasiatheria</taxon>
        <taxon>Artiodactyla</taxon>
        <taxon>Ruminantia</taxon>
        <taxon>Pecora</taxon>
        <taxon>Cervidae</taxon>
        <taxon>Cervinae</taxon>
        <taxon>Cervus</taxon>
    </lineage>
</organism>
<comment type="caution">
    <text evidence="1">The sequence shown here is derived from an EMBL/GenBank/DDBJ whole genome shotgun (WGS) entry which is preliminary data.</text>
</comment>
<dbReference type="EMBL" id="MKHE01000022">
    <property type="protein sequence ID" value="OWK03787.1"/>
    <property type="molecule type" value="Genomic_DNA"/>
</dbReference>
<dbReference type="AlphaFoldDB" id="A0A212CCU2"/>
<name>A0A212CCU2_CEREH</name>
<evidence type="ECO:0000313" key="1">
    <source>
        <dbReference type="EMBL" id="OWK03787.1"/>
    </source>
</evidence>
<proteinExistence type="predicted"/>
<dbReference type="Proteomes" id="UP000242450">
    <property type="component" value="Chromosome 22"/>
</dbReference>
<sequence length="69" mass="7849">MEGQYWGPQVTCSQAPSAESIVAEQVILSQTQACGTLVSSYVHILFKRKIYPIIWWLFQDGFCRKIPSL</sequence>
<protein>
    <submittedName>
        <fullName evidence="1">Uncharacterized protein</fullName>
    </submittedName>
</protein>
<keyword evidence="2" id="KW-1185">Reference proteome</keyword>
<gene>
    <name evidence="1" type="ORF">Celaphus_00014095</name>
</gene>
<evidence type="ECO:0000313" key="2">
    <source>
        <dbReference type="Proteomes" id="UP000242450"/>
    </source>
</evidence>
<accession>A0A212CCU2</accession>
<reference evidence="1 2" key="1">
    <citation type="journal article" date="2018" name="Mol. Genet. Genomics">
        <title>The red deer Cervus elaphus genome CerEla1.0: sequencing, annotating, genes, and chromosomes.</title>
        <authorList>
            <person name="Bana N.A."/>
            <person name="Nyiri A."/>
            <person name="Nagy J."/>
            <person name="Frank K."/>
            <person name="Nagy T."/>
            <person name="Steger V."/>
            <person name="Schiller M."/>
            <person name="Lakatos P."/>
            <person name="Sugar L."/>
            <person name="Horn P."/>
            <person name="Barta E."/>
            <person name="Orosz L."/>
        </authorList>
    </citation>
    <scope>NUCLEOTIDE SEQUENCE [LARGE SCALE GENOMIC DNA]</scope>
    <source>
        <strain evidence="1">Hungarian</strain>
    </source>
</reference>